<dbReference type="SUPFAM" id="SSF88659">
    <property type="entry name" value="Sigma3 and sigma4 domains of RNA polymerase sigma factors"/>
    <property type="match status" value="1"/>
</dbReference>
<evidence type="ECO:0000256" key="5">
    <source>
        <dbReference type="ARBA" id="ARBA00023163"/>
    </source>
</evidence>
<dbReference type="PANTHER" id="PTHR43133:SF8">
    <property type="entry name" value="RNA POLYMERASE SIGMA FACTOR HI_1459-RELATED"/>
    <property type="match status" value="1"/>
</dbReference>
<feature type="domain" description="RNA polymerase sigma factor 70 region 4 type 2" evidence="8">
    <location>
        <begin position="133"/>
        <end position="185"/>
    </location>
</feature>
<dbReference type="SUPFAM" id="SSF88946">
    <property type="entry name" value="Sigma2 domain of RNA polymerase sigma factors"/>
    <property type="match status" value="1"/>
</dbReference>
<keyword evidence="3" id="KW-0731">Sigma factor</keyword>
<evidence type="ECO:0000313" key="10">
    <source>
        <dbReference type="Proteomes" id="UP000661077"/>
    </source>
</evidence>
<dbReference type="Gene3D" id="1.10.10.10">
    <property type="entry name" value="Winged helix-like DNA-binding domain superfamily/Winged helix DNA-binding domain"/>
    <property type="match status" value="1"/>
</dbReference>
<proteinExistence type="inferred from homology"/>
<dbReference type="InterPro" id="IPR013325">
    <property type="entry name" value="RNA_pol_sigma_r2"/>
</dbReference>
<evidence type="ECO:0000313" key="9">
    <source>
        <dbReference type="EMBL" id="MBM0105777.1"/>
    </source>
</evidence>
<feature type="domain" description="RNA polymerase sigma-70 region 2" evidence="7">
    <location>
        <begin position="54"/>
        <end position="97"/>
    </location>
</feature>
<dbReference type="InterPro" id="IPR036388">
    <property type="entry name" value="WH-like_DNA-bd_sf"/>
</dbReference>
<dbReference type="EMBL" id="JAEVLS010000002">
    <property type="protein sequence ID" value="MBM0105777.1"/>
    <property type="molecule type" value="Genomic_DNA"/>
</dbReference>
<keyword evidence="10" id="KW-1185">Reference proteome</keyword>
<dbReference type="PANTHER" id="PTHR43133">
    <property type="entry name" value="RNA POLYMERASE ECF-TYPE SIGMA FACTO"/>
    <property type="match status" value="1"/>
</dbReference>
<organism evidence="9 10">
    <name type="scientific">Steroidobacter gossypii</name>
    <dbReference type="NCBI Taxonomy" id="2805490"/>
    <lineage>
        <taxon>Bacteria</taxon>
        <taxon>Pseudomonadati</taxon>
        <taxon>Pseudomonadota</taxon>
        <taxon>Gammaproteobacteria</taxon>
        <taxon>Steroidobacterales</taxon>
        <taxon>Steroidobacteraceae</taxon>
        <taxon>Steroidobacter</taxon>
    </lineage>
</organism>
<keyword evidence="2" id="KW-0805">Transcription regulation</keyword>
<dbReference type="InterPro" id="IPR039425">
    <property type="entry name" value="RNA_pol_sigma-70-like"/>
</dbReference>
<protein>
    <submittedName>
        <fullName evidence="9">RNA polymerase sigma factor</fullName>
    </submittedName>
</protein>
<dbReference type="InterPro" id="IPR014284">
    <property type="entry name" value="RNA_pol_sigma-70_dom"/>
</dbReference>
<dbReference type="InterPro" id="IPR007627">
    <property type="entry name" value="RNA_pol_sigma70_r2"/>
</dbReference>
<keyword evidence="5" id="KW-0804">Transcription</keyword>
<comment type="similarity">
    <text evidence="1">Belongs to the sigma-70 factor family. ECF subfamily.</text>
</comment>
<gene>
    <name evidence="9" type="ORF">JM946_13635</name>
</gene>
<accession>A0ABS1WXW6</accession>
<evidence type="ECO:0000256" key="6">
    <source>
        <dbReference type="SAM" id="MobiDB-lite"/>
    </source>
</evidence>
<dbReference type="Proteomes" id="UP000661077">
    <property type="component" value="Unassembled WGS sequence"/>
</dbReference>
<dbReference type="InterPro" id="IPR013249">
    <property type="entry name" value="RNA_pol_sigma70_r4_t2"/>
</dbReference>
<evidence type="ECO:0000256" key="4">
    <source>
        <dbReference type="ARBA" id="ARBA00023125"/>
    </source>
</evidence>
<dbReference type="NCBIfam" id="TIGR02937">
    <property type="entry name" value="sigma70-ECF"/>
    <property type="match status" value="1"/>
</dbReference>
<feature type="region of interest" description="Disordered" evidence="6">
    <location>
        <begin position="1"/>
        <end position="26"/>
    </location>
</feature>
<reference evidence="9 10" key="1">
    <citation type="journal article" date="2021" name="Int. J. Syst. Evol. Microbiol.">
        <title>Steroidobacter gossypii sp. nov., isolated from soil of cotton cropping field.</title>
        <authorList>
            <person name="Huang R."/>
            <person name="Yang S."/>
            <person name="Zhen C."/>
            <person name="Liu W."/>
        </authorList>
    </citation>
    <scope>NUCLEOTIDE SEQUENCE [LARGE SCALE GENOMIC DNA]</scope>
    <source>
        <strain evidence="9 10">S1-65</strain>
    </source>
</reference>
<dbReference type="CDD" id="cd06171">
    <property type="entry name" value="Sigma70_r4"/>
    <property type="match status" value="1"/>
</dbReference>
<comment type="caution">
    <text evidence="9">The sequence shown here is derived from an EMBL/GenBank/DDBJ whole genome shotgun (WGS) entry which is preliminary data.</text>
</comment>
<dbReference type="InterPro" id="IPR013324">
    <property type="entry name" value="RNA_pol_sigma_r3/r4-like"/>
</dbReference>
<sequence length="198" mass="22792">MAHDSRISSADVCNAPGAERAGEPGDNGRTRLVHWFRCWRKPIRHWIGANKAVSSAEVDDLVQEVFMRLLRYSDDVVVKDPQAYLFRIAANVVHEWRTRCRVRMQHDDVWLDELAGESADEPQNDCARAKASQCVLAALDRLPARQREILLMHVHEDMTYKQIAERRGLTYRIVLRDLTRAYATLRMQLPSPDQLSAE</sequence>
<evidence type="ECO:0000256" key="1">
    <source>
        <dbReference type="ARBA" id="ARBA00010641"/>
    </source>
</evidence>
<dbReference type="Pfam" id="PF08281">
    <property type="entry name" value="Sigma70_r4_2"/>
    <property type="match status" value="1"/>
</dbReference>
<evidence type="ECO:0000256" key="2">
    <source>
        <dbReference type="ARBA" id="ARBA00023015"/>
    </source>
</evidence>
<evidence type="ECO:0000259" key="7">
    <source>
        <dbReference type="Pfam" id="PF04542"/>
    </source>
</evidence>
<evidence type="ECO:0000259" key="8">
    <source>
        <dbReference type="Pfam" id="PF08281"/>
    </source>
</evidence>
<dbReference type="RefSeq" id="WP_203167799.1">
    <property type="nucleotide sequence ID" value="NZ_JAEVLS010000002.1"/>
</dbReference>
<dbReference type="Gene3D" id="1.10.1740.10">
    <property type="match status" value="1"/>
</dbReference>
<dbReference type="Pfam" id="PF04542">
    <property type="entry name" value="Sigma70_r2"/>
    <property type="match status" value="1"/>
</dbReference>
<name>A0ABS1WXW6_9GAMM</name>
<keyword evidence="4" id="KW-0238">DNA-binding</keyword>
<evidence type="ECO:0000256" key="3">
    <source>
        <dbReference type="ARBA" id="ARBA00023082"/>
    </source>
</evidence>